<evidence type="ECO:0008006" key="3">
    <source>
        <dbReference type="Google" id="ProtNLM"/>
    </source>
</evidence>
<dbReference type="PATRIC" id="fig|189381.12.peg.2843"/>
<proteinExistence type="predicted"/>
<sequence>MKDIRSILPHRFPFLLIDEIVEVEEGRRAVGVKLVSQHDCEGSPDGAFPRGFILEAMAQMSGAALHSESRSNGLGMLAGIDNGRFYQDVFAGDRLTLTIDITRNKGRIVKGRGTAAIDSRIVCEADLLFAFQSMT</sequence>
<keyword evidence="2" id="KW-1185">Reference proteome</keyword>
<dbReference type="InterPro" id="IPR013114">
    <property type="entry name" value="FabA_FabZ"/>
</dbReference>
<dbReference type="STRING" id="189381.GCA_900166615_01147"/>
<dbReference type="Gene3D" id="3.10.129.10">
    <property type="entry name" value="Hotdog Thioesterase"/>
    <property type="match status" value="1"/>
</dbReference>
<name>A0A0M0G6M0_9BACI</name>
<dbReference type="PANTHER" id="PTHR30272:SF3">
    <property type="entry name" value="(3R)-HYDROXYMYRISTOYL-[ACYL CARRIER PROTEIN] DEHYDRATASE"/>
    <property type="match status" value="1"/>
</dbReference>
<evidence type="ECO:0000313" key="2">
    <source>
        <dbReference type="Proteomes" id="UP000037405"/>
    </source>
</evidence>
<dbReference type="PANTHER" id="PTHR30272">
    <property type="entry name" value="3-HYDROXYACYL-[ACYL-CARRIER-PROTEIN] DEHYDRATASE"/>
    <property type="match status" value="1"/>
</dbReference>
<dbReference type="CDD" id="cd01288">
    <property type="entry name" value="FabZ"/>
    <property type="match status" value="1"/>
</dbReference>
<dbReference type="EMBL" id="LGUE01000004">
    <property type="protein sequence ID" value="KON85071.1"/>
    <property type="molecule type" value="Genomic_DNA"/>
</dbReference>
<evidence type="ECO:0000313" key="1">
    <source>
        <dbReference type="EMBL" id="KON85071.1"/>
    </source>
</evidence>
<reference evidence="2" key="1">
    <citation type="submission" date="2015-07" db="EMBL/GenBank/DDBJ databases">
        <title>Fjat-14235 jcm11544.</title>
        <authorList>
            <person name="Liu B."/>
            <person name="Wang J."/>
            <person name="Zhu Y."/>
            <person name="Liu G."/>
            <person name="Chen Q."/>
            <person name="Chen Z."/>
            <person name="Lan J."/>
            <person name="Che J."/>
            <person name="Ge C."/>
            <person name="Shi H."/>
            <person name="Pan Z."/>
            <person name="Liu X."/>
        </authorList>
    </citation>
    <scope>NUCLEOTIDE SEQUENCE [LARGE SCALE GENOMIC DNA]</scope>
    <source>
        <strain evidence="2">JCM 11544</strain>
    </source>
</reference>
<dbReference type="OrthoDB" id="2922403at2"/>
<dbReference type="Proteomes" id="UP000037405">
    <property type="component" value="Unassembled WGS sequence"/>
</dbReference>
<dbReference type="InterPro" id="IPR029069">
    <property type="entry name" value="HotDog_dom_sf"/>
</dbReference>
<dbReference type="SUPFAM" id="SSF54637">
    <property type="entry name" value="Thioesterase/thiol ester dehydrase-isomerase"/>
    <property type="match status" value="1"/>
</dbReference>
<accession>A0A0M0G6M0</accession>
<organism evidence="1 2">
    <name type="scientific">Rossellomorea marisflavi</name>
    <dbReference type="NCBI Taxonomy" id="189381"/>
    <lineage>
        <taxon>Bacteria</taxon>
        <taxon>Bacillati</taxon>
        <taxon>Bacillota</taxon>
        <taxon>Bacilli</taxon>
        <taxon>Bacillales</taxon>
        <taxon>Bacillaceae</taxon>
        <taxon>Rossellomorea</taxon>
    </lineage>
</organism>
<dbReference type="AlphaFoldDB" id="A0A0M0G6M0"/>
<gene>
    <name evidence="1" type="ORF">AF331_13885</name>
</gene>
<comment type="caution">
    <text evidence="1">The sequence shown here is derived from an EMBL/GenBank/DDBJ whole genome shotgun (WGS) entry which is preliminary data.</text>
</comment>
<dbReference type="Pfam" id="PF07977">
    <property type="entry name" value="FabA"/>
    <property type="match status" value="1"/>
</dbReference>
<protein>
    <recommendedName>
        <fullName evidence="3">3-hydroxyacyl-[acyl-carrier-protein] dehydratase</fullName>
    </recommendedName>
</protein>
<dbReference type="RefSeq" id="WP_053428672.1">
    <property type="nucleotide sequence ID" value="NZ_LGUE01000004.1"/>
</dbReference>